<organism evidence="1 2">
    <name type="scientific">Candidatus Thiodiazotropha taylori</name>
    <dbReference type="NCBI Taxonomy" id="2792791"/>
    <lineage>
        <taxon>Bacteria</taxon>
        <taxon>Pseudomonadati</taxon>
        <taxon>Pseudomonadota</taxon>
        <taxon>Gammaproteobacteria</taxon>
        <taxon>Chromatiales</taxon>
        <taxon>Sedimenticolaceae</taxon>
        <taxon>Candidatus Thiodiazotropha</taxon>
    </lineage>
</organism>
<proteinExistence type="predicted"/>
<protein>
    <submittedName>
        <fullName evidence="1">Uncharacterized protein</fullName>
    </submittedName>
</protein>
<dbReference type="Proteomes" id="UP000886667">
    <property type="component" value="Unassembled WGS sequence"/>
</dbReference>
<sequence>MTRMLFDNLTINSISSRFDELTTELIKAERIQELSDPDHSPAALRETMFRLIDILQLVDQQTENESENALSEDELNELGDYGINLLMDFSALATQLELNEESQEIEDLALPLALWLGRHLAHIKTLEPIVNALARLANTYQDNTELEQLYEVVQELLNTVSPELKTRKKQGSTSEPWRILLINQAIIATRSHRPGLIERAYEILVEYIPEEAPAFFKEGMSQMDALNYPQQVREVVEKYYNLWSSPRTLH</sequence>
<reference evidence="1" key="1">
    <citation type="journal article" date="2021" name="Proc. Natl. Acad. Sci. U.S.A.">
        <title>Global biogeography of chemosynthetic symbionts reveals both localized and globally distributed symbiont groups. .</title>
        <authorList>
            <person name="Osvatic J.T."/>
            <person name="Wilkins L.G.E."/>
            <person name="Leibrecht L."/>
            <person name="Leray M."/>
            <person name="Zauner S."/>
            <person name="Polzin J."/>
            <person name="Camacho Y."/>
            <person name="Gros O."/>
            <person name="van Gils J.A."/>
            <person name="Eisen J.A."/>
            <person name="Petersen J.M."/>
            <person name="Yuen B."/>
        </authorList>
    </citation>
    <scope>NUCLEOTIDE SEQUENCE</scope>
    <source>
        <strain evidence="1">MAGclacostrist064TRANS</strain>
    </source>
</reference>
<dbReference type="AlphaFoldDB" id="A0A9E4KCM3"/>
<comment type="caution">
    <text evidence="1">The sequence shown here is derived from an EMBL/GenBank/DDBJ whole genome shotgun (WGS) entry which is preliminary data.</text>
</comment>
<evidence type="ECO:0000313" key="1">
    <source>
        <dbReference type="EMBL" id="MCG7946170.1"/>
    </source>
</evidence>
<evidence type="ECO:0000313" key="2">
    <source>
        <dbReference type="Proteomes" id="UP000886667"/>
    </source>
</evidence>
<name>A0A9E4KCM3_9GAMM</name>
<accession>A0A9E4KCM3</accession>
<gene>
    <name evidence="1" type="ORF">JAZ07_07455</name>
</gene>
<dbReference type="EMBL" id="JAEPCM010000247">
    <property type="protein sequence ID" value="MCG7946170.1"/>
    <property type="molecule type" value="Genomic_DNA"/>
</dbReference>